<evidence type="ECO:0000313" key="1">
    <source>
        <dbReference type="EMBL" id="PNG96571.1"/>
    </source>
</evidence>
<protein>
    <submittedName>
        <fullName evidence="1">Uncharacterized protein</fullName>
    </submittedName>
</protein>
<organism evidence="1 2">
    <name type="scientific">Streptomyces malaysiensis</name>
    <dbReference type="NCBI Taxonomy" id="92644"/>
    <lineage>
        <taxon>Bacteria</taxon>
        <taxon>Bacillati</taxon>
        <taxon>Actinomycetota</taxon>
        <taxon>Actinomycetes</taxon>
        <taxon>Kitasatosporales</taxon>
        <taxon>Streptomycetaceae</taxon>
        <taxon>Streptomyces</taxon>
        <taxon>Streptomyces violaceusniger group</taxon>
    </lineage>
</organism>
<keyword evidence="2" id="KW-1185">Reference proteome</keyword>
<gene>
    <name evidence="1" type="ORF">SMF913_12596</name>
</gene>
<evidence type="ECO:0000313" key="2">
    <source>
        <dbReference type="Proteomes" id="UP000236520"/>
    </source>
</evidence>
<dbReference type="AlphaFoldDB" id="A0A2J7Z8H2"/>
<reference evidence="1 2" key="1">
    <citation type="submission" date="2015-09" db="EMBL/GenBank/DDBJ databases">
        <title>Genome sequence, genome mining and natural product profiling of a biocontrol bacterium Streptomyces malaysiensis F913.</title>
        <authorList>
            <person name="Xu Y."/>
            <person name="Wei J."/>
            <person name="Xie J."/>
            <person name="Li T."/>
            <person name="Zhou Z."/>
        </authorList>
    </citation>
    <scope>NUCLEOTIDE SEQUENCE [LARGE SCALE GENOMIC DNA]</scope>
    <source>
        <strain evidence="1 2">F913</strain>
    </source>
</reference>
<sequence length="69" mass="7403">MAALDTAELETLVEAAITNRKVGMELLNALRVANGKQAHPSTYSRGDLNNIHDSEWRAALAGVRASLEA</sequence>
<dbReference type="Proteomes" id="UP000236520">
    <property type="component" value="Unassembled WGS sequence"/>
</dbReference>
<accession>A0A2J7Z8H2</accession>
<proteinExistence type="predicted"/>
<comment type="caution">
    <text evidence="1">The sequence shown here is derived from an EMBL/GenBank/DDBJ whole genome shotgun (WGS) entry which is preliminary data.</text>
</comment>
<dbReference type="RefSeq" id="WP_180990614.1">
    <property type="nucleotide sequence ID" value="NZ_LJIW01000001.1"/>
</dbReference>
<dbReference type="EMBL" id="LJIW01000001">
    <property type="protein sequence ID" value="PNG96571.1"/>
    <property type="molecule type" value="Genomic_DNA"/>
</dbReference>
<name>A0A2J7Z8H2_STRMQ</name>